<sequence>MACSNDNEKKENKNTSSNVHTYHIDIANGKTYQGNISKVSGGVYNPVSIVEYSQAIDSKVMAGTLMDTGEFQIGIGIALDENNKPSLKGSGPGIVFGQWGVEDKYSPSGIIDITLNNYEEHNISIYGQDGKVASCILNFSGKFKLGADGEEVNVTGEIVVDAP</sequence>
<comment type="caution">
    <text evidence="1">The sequence shown here is derived from an EMBL/GenBank/DDBJ whole genome shotgun (WGS) entry which is preliminary data.</text>
</comment>
<keyword evidence="2" id="KW-1185">Reference proteome</keyword>
<evidence type="ECO:0000313" key="1">
    <source>
        <dbReference type="EMBL" id="PKD19450.1"/>
    </source>
</evidence>
<protein>
    <submittedName>
        <fullName evidence="1">Uncharacterized protein</fullName>
    </submittedName>
</protein>
<gene>
    <name evidence="1" type="ORF">APR41_15940</name>
</gene>
<accession>A0A2N0TXH6</accession>
<name>A0A2N0TXH6_9FLAO</name>
<dbReference type="OrthoDB" id="1438296at2"/>
<dbReference type="STRING" id="447422.SAMN05660903_03275"/>
<organism evidence="1 2">
    <name type="scientific">Salegentibacter salinarum</name>
    <dbReference type="NCBI Taxonomy" id="447422"/>
    <lineage>
        <taxon>Bacteria</taxon>
        <taxon>Pseudomonadati</taxon>
        <taxon>Bacteroidota</taxon>
        <taxon>Flavobacteriia</taxon>
        <taxon>Flavobacteriales</taxon>
        <taxon>Flavobacteriaceae</taxon>
        <taxon>Salegentibacter</taxon>
    </lineage>
</organism>
<dbReference type="RefSeq" id="WP_079714268.1">
    <property type="nucleotide sequence ID" value="NZ_FUZC01000017.1"/>
</dbReference>
<evidence type="ECO:0000313" key="2">
    <source>
        <dbReference type="Proteomes" id="UP000232673"/>
    </source>
</evidence>
<reference evidence="1 2" key="1">
    <citation type="submission" date="2015-10" db="EMBL/GenBank/DDBJ databases">
        <title>Draft genome sequence of Salegentibacter salinarum KCTC 12975.</title>
        <authorList>
            <person name="Lin W."/>
            <person name="Zheng Q."/>
        </authorList>
    </citation>
    <scope>NUCLEOTIDE SEQUENCE [LARGE SCALE GENOMIC DNA]</scope>
    <source>
        <strain evidence="1 2">KCTC 12975</strain>
    </source>
</reference>
<dbReference type="Proteomes" id="UP000232673">
    <property type="component" value="Unassembled WGS sequence"/>
</dbReference>
<dbReference type="AlphaFoldDB" id="A0A2N0TXH6"/>
<dbReference type="EMBL" id="LKTS01000013">
    <property type="protein sequence ID" value="PKD19450.1"/>
    <property type="molecule type" value="Genomic_DNA"/>
</dbReference>
<proteinExistence type="predicted"/>